<proteinExistence type="inferred from homology"/>
<name>A0A5N6DYP2_ASPPA</name>
<keyword evidence="4" id="KW-0809">Transit peptide</keyword>
<dbReference type="AlphaFoldDB" id="A0A5N6DYP2"/>
<gene>
    <name evidence="8" type="ORF">BDV34DRAFT_8536</name>
</gene>
<dbReference type="InterPro" id="IPR051035">
    <property type="entry name" value="Mito_inheritance_9"/>
</dbReference>
<dbReference type="EMBL" id="ML734945">
    <property type="protein sequence ID" value="KAB8209894.1"/>
    <property type="molecule type" value="Genomic_DNA"/>
</dbReference>
<dbReference type="InterPro" id="IPR002575">
    <property type="entry name" value="Aminoglycoside_PTrfase"/>
</dbReference>
<feature type="domain" description="Aminoglycoside phosphotransferase" evidence="7">
    <location>
        <begin position="160"/>
        <end position="199"/>
    </location>
</feature>
<dbReference type="SUPFAM" id="SSF56112">
    <property type="entry name" value="Protein kinase-like (PK-like)"/>
    <property type="match status" value="1"/>
</dbReference>
<evidence type="ECO:0000256" key="1">
    <source>
        <dbReference type="ARBA" id="ARBA00004173"/>
    </source>
</evidence>
<comment type="similarity">
    <text evidence="2">Belongs to the AIM9 family.</text>
</comment>
<reference evidence="8 9" key="1">
    <citation type="submission" date="2019-04" db="EMBL/GenBank/DDBJ databases">
        <title>Fungal friends and foes A comparative genomics study of 23 Aspergillus species from section Flavi.</title>
        <authorList>
            <consortium name="DOE Joint Genome Institute"/>
            <person name="Kjaerbolling I."/>
            <person name="Vesth T.C."/>
            <person name="Frisvad J.C."/>
            <person name="Nybo J.L."/>
            <person name="Theobald S."/>
            <person name="Kildgaard S."/>
            <person name="Petersen T.I."/>
            <person name="Kuo A."/>
            <person name="Sato A."/>
            <person name="Lyhne E.K."/>
            <person name="Kogle M.E."/>
            <person name="Wiebenga A."/>
            <person name="Kun R.S."/>
            <person name="Lubbers R.J."/>
            <person name="Makela M.R."/>
            <person name="Barry K."/>
            <person name="Chovatia M."/>
            <person name="Clum A."/>
            <person name="Daum C."/>
            <person name="Haridas S."/>
            <person name="He G."/>
            <person name="LaButti K."/>
            <person name="Lipzen A."/>
            <person name="Mondo S."/>
            <person name="Pangilinan J."/>
            <person name="Riley R."/>
            <person name="Salamov A."/>
            <person name="Simmons B.A."/>
            <person name="Magnuson J.K."/>
            <person name="Henrissat B."/>
            <person name="Mortensen U.H."/>
            <person name="Larsen T.O."/>
            <person name="De vries R.P."/>
            <person name="Grigoriev I.V."/>
            <person name="Machida M."/>
            <person name="Baker S.E."/>
            <person name="Andersen M.R."/>
        </authorList>
    </citation>
    <scope>NUCLEOTIDE SEQUENCE [LARGE SCALE GENOMIC DNA]</scope>
    <source>
        <strain evidence="8 9">CBS 117618</strain>
    </source>
</reference>
<evidence type="ECO:0000256" key="5">
    <source>
        <dbReference type="ARBA" id="ARBA00023128"/>
    </source>
</evidence>
<dbReference type="VEuPathDB" id="FungiDB:BDV34DRAFT_8536"/>
<dbReference type="Proteomes" id="UP000326532">
    <property type="component" value="Unassembled WGS sequence"/>
</dbReference>
<evidence type="ECO:0000256" key="3">
    <source>
        <dbReference type="ARBA" id="ARBA00016197"/>
    </source>
</evidence>
<protein>
    <recommendedName>
        <fullName evidence="3">Altered inheritance of mitochondria protein 9, mitochondrial</fullName>
    </recommendedName>
    <alternativeName>
        <fullName evidence="6">Found in mitochondrial proteome protein 29</fullName>
    </alternativeName>
</protein>
<evidence type="ECO:0000256" key="4">
    <source>
        <dbReference type="ARBA" id="ARBA00022946"/>
    </source>
</evidence>
<evidence type="ECO:0000256" key="6">
    <source>
        <dbReference type="ARBA" id="ARBA00031849"/>
    </source>
</evidence>
<accession>A0A5N6DYP2</accession>
<dbReference type="InterPro" id="IPR011009">
    <property type="entry name" value="Kinase-like_dom_sf"/>
</dbReference>
<evidence type="ECO:0000313" key="9">
    <source>
        <dbReference type="Proteomes" id="UP000326532"/>
    </source>
</evidence>
<keyword evidence="9" id="KW-1185">Reference proteome</keyword>
<dbReference type="OMA" id="NEPCIVE"/>
<sequence>MEKIKGVALSETWEAMNTLERYKIIDQVVQIERELADISFPAYGSLFLRESLPATYRQYPLPPNLDPEGLFCIGPSCKRTSWHGNSVDINQPLSEDMGPWVHFSEYALSIVQREFAHIANAIAEVRGQLHNFDESQSIPEYETLLEKVKMILPVLSHDPRVTDVSESVIWHADLHLGNILVSLNEPCIVEGIIDWQSCQPCPLFIQAQFPKSLHGSQ</sequence>
<dbReference type="Pfam" id="PF01636">
    <property type="entry name" value="APH"/>
    <property type="match status" value="1"/>
</dbReference>
<evidence type="ECO:0000256" key="2">
    <source>
        <dbReference type="ARBA" id="ARBA00005543"/>
    </source>
</evidence>
<organism evidence="8 9">
    <name type="scientific">Aspergillus parasiticus</name>
    <dbReference type="NCBI Taxonomy" id="5067"/>
    <lineage>
        <taxon>Eukaryota</taxon>
        <taxon>Fungi</taxon>
        <taxon>Dikarya</taxon>
        <taxon>Ascomycota</taxon>
        <taxon>Pezizomycotina</taxon>
        <taxon>Eurotiomycetes</taxon>
        <taxon>Eurotiomycetidae</taxon>
        <taxon>Eurotiales</taxon>
        <taxon>Aspergillaceae</taxon>
        <taxon>Aspergillus</taxon>
        <taxon>Aspergillus subgen. Circumdati</taxon>
    </lineage>
</organism>
<keyword evidence="5" id="KW-0496">Mitochondrion</keyword>
<comment type="subcellular location">
    <subcellularLocation>
        <location evidence="1">Mitochondrion</location>
    </subcellularLocation>
</comment>
<evidence type="ECO:0000259" key="7">
    <source>
        <dbReference type="Pfam" id="PF01636"/>
    </source>
</evidence>
<dbReference type="GO" id="GO:0005739">
    <property type="term" value="C:mitochondrion"/>
    <property type="evidence" value="ECO:0007669"/>
    <property type="project" value="UniProtKB-SubCell"/>
</dbReference>
<dbReference type="PANTHER" id="PTHR36091:SF1">
    <property type="entry name" value="ALTERED INHERITANCE OF MITOCHONDRIA PROTEIN 9, MITOCHONDRIAL"/>
    <property type="match status" value="1"/>
</dbReference>
<evidence type="ECO:0000313" key="8">
    <source>
        <dbReference type="EMBL" id="KAB8209894.1"/>
    </source>
</evidence>
<dbReference type="Gene3D" id="3.90.1200.10">
    <property type="match status" value="1"/>
</dbReference>
<dbReference type="PANTHER" id="PTHR36091">
    <property type="entry name" value="ALTERED INHERITANCE OF MITOCHONDRIA PROTEIN 9, MITOCHONDRIAL"/>
    <property type="match status" value="1"/>
</dbReference>